<keyword evidence="4" id="KW-0539">Nucleus</keyword>
<dbReference type="InterPro" id="IPR007109">
    <property type="entry name" value="Brix"/>
</dbReference>
<evidence type="ECO:0000313" key="7">
    <source>
        <dbReference type="Proteomes" id="UP000485058"/>
    </source>
</evidence>
<dbReference type="Proteomes" id="UP000485058">
    <property type="component" value="Unassembled WGS sequence"/>
</dbReference>
<dbReference type="Pfam" id="PF04427">
    <property type="entry name" value="Brix"/>
    <property type="match status" value="1"/>
</dbReference>
<proteinExistence type="inferred from homology"/>
<comment type="caution">
    <text evidence="6">The sequence shown here is derived from an EMBL/GenBank/DDBJ whole genome shotgun (WGS) entry which is preliminary data.</text>
</comment>
<evidence type="ECO:0000313" key="6">
    <source>
        <dbReference type="EMBL" id="GFH07576.1"/>
    </source>
</evidence>
<comment type="similarity">
    <text evidence="2">Belongs to the BRX1 family.</text>
</comment>
<dbReference type="InterPro" id="IPR026532">
    <property type="entry name" value="BRX1"/>
</dbReference>
<dbReference type="PROSITE" id="PS50833">
    <property type="entry name" value="BRIX"/>
    <property type="match status" value="1"/>
</dbReference>
<gene>
    <name evidence="6" type="ORF">HaLaN_02395</name>
</gene>
<feature type="domain" description="Brix" evidence="5">
    <location>
        <begin position="146"/>
        <end position="231"/>
    </location>
</feature>
<reference evidence="6 7" key="1">
    <citation type="submission" date="2020-02" db="EMBL/GenBank/DDBJ databases">
        <title>Draft genome sequence of Haematococcus lacustris strain NIES-144.</title>
        <authorList>
            <person name="Morimoto D."/>
            <person name="Nakagawa S."/>
            <person name="Yoshida T."/>
            <person name="Sawayama S."/>
        </authorList>
    </citation>
    <scope>NUCLEOTIDE SEQUENCE [LARGE SCALE GENOMIC DNA]</scope>
    <source>
        <strain evidence="6 7">NIES-144</strain>
    </source>
</reference>
<keyword evidence="3" id="KW-0690">Ribosome biogenesis</keyword>
<keyword evidence="7" id="KW-1185">Reference proteome</keyword>
<dbReference type="GO" id="GO:0000027">
    <property type="term" value="P:ribosomal large subunit assembly"/>
    <property type="evidence" value="ECO:0007669"/>
    <property type="project" value="TreeGrafter"/>
</dbReference>
<evidence type="ECO:0000256" key="3">
    <source>
        <dbReference type="ARBA" id="ARBA00022517"/>
    </source>
</evidence>
<dbReference type="GO" id="GO:0005730">
    <property type="term" value="C:nucleolus"/>
    <property type="evidence" value="ECO:0007669"/>
    <property type="project" value="UniProtKB-SubCell"/>
</dbReference>
<comment type="subcellular location">
    <subcellularLocation>
        <location evidence="1">Nucleus</location>
        <location evidence="1">Nucleolus</location>
    </subcellularLocation>
</comment>
<organism evidence="6 7">
    <name type="scientific">Haematococcus lacustris</name>
    <name type="common">Green alga</name>
    <name type="synonym">Haematococcus pluvialis</name>
    <dbReference type="NCBI Taxonomy" id="44745"/>
    <lineage>
        <taxon>Eukaryota</taxon>
        <taxon>Viridiplantae</taxon>
        <taxon>Chlorophyta</taxon>
        <taxon>core chlorophytes</taxon>
        <taxon>Chlorophyceae</taxon>
        <taxon>CS clade</taxon>
        <taxon>Chlamydomonadales</taxon>
        <taxon>Haematococcaceae</taxon>
        <taxon>Haematococcus</taxon>
    </lineage>
</organism>
<evidence type="ECO:0000256" key="1">
    <source>
        <dbReference type="ARBA" id="ARBA00004604"/>
    </source>
</evidence>
<evidence type="ECO:0000256" key="2">
    <source>
        <dbReference type="ARBA" id="ARBA00006369"/>
    </source>
</evidence>
<dbReference type="SMART" id="SM00879">
    <property type="entry name" value="Brix"/>
    <property type="match status" value="1"/>
</dbReference>
<dbReference type="AlphaFoldDB" id="A0A699YKY1"/>
<evidence type="ECO:0000256" key="4">
    <source>
        <dbReference type="ARBA" id="ARBA00023242"/>
    </source>
</evidence>
<dbReference type="EMBL" id="BLLF01000103">
    <property type="protein sequence ID" value="GFH07576.1"/>
    <property type="molecule type" value="Genomic_DNA"/>
</dbReference>
<accession>A0A699YKY1</accession>
<dbReference type="GO" id="GO:0019843">
    <property type="term" value="F:rRNA binding"/>
    <property type="evidence" value="ECO:0007669"/>
    <property type="project" value="InterPro"/>
</dbReference>
<protein>
    <submittedName>
        <fullName evidence="6">Brix domain-containing protein</fullName>
    </submittedName>
</protein>
<dbReference type="GO" id="GO:0006364">
    <property type="term" value="P:rRNA processing"/>
    <property type="evidence" value="ECO:0007669"/>
    <property type="project" value="InterPro"/>
</dbReference>
<evidence type="ECO:0000259" key="5">
    <source>
        <dbReference type="PROSITE" id="PS50833"/>
    </source>
</evidence>
<dbReference type="SUPFAM" id="SSF52954">
    <property type="entry name" value="Class II aaRS ABD-related"/>
    <property type="match status" value="1"/>
</dbReference>
<dbReference type="PANTHER" id="PTHR13634">
    <property type="entry name" value="RIBOSOME BIOGENESIS PROTEIN BRIX"/>
    <property type="match status" value="1"/>
</dbReference>
<name>A0A699YKY1_HAELA</name>
<dbReference type="PANTHER" id="PTHR13634:SF0">
    <property type="entry name" value="RIBOSOME BIOGENESIS PROTEIN BRX1 HOMOLOG"/>
    <property type="match status" value="1"/>
</dbReference>
<sequence length="295" mass="31042">MVKHNKKQRGKGGVGVAAAASAEAPPIQSAMVATTAVTAAPAPSSTVAFKNKEKTKRVRRSQTFIHAQFSLGGCRSGCSAQAWVSALWRTRATMVKHNKKQRGKGGVGLAAAASAEAPPIQSAMVAATAVTAAPAPSSTVAFKNKEKVLVLSTRGITFRYRHLMTDLIALIPHSKKDSKLDTKTDRNVINEVADMKSCTSVVFFEVHKRMDLYLWFAKTPEGPSVKFHVANSPAGCASGSGTLPGTAAASATAGLAAGGGWRQQPQGPYPPGRHLAVSRCRQIAGRTPRRSCAQQ</sequence>